<dbReference type="GO" id="GO:0046872">
    <property type="term" value="F:metal ion binding"/>
    <property type="evidence" value="ECO:0007669"/>
    <property type="project" value="UniProtKB-KW"/>
</dbReference>
<evidence type="ECO:0000256" key="9">
    <source>
        <dbReference type="ARBA" id="ARBA00022806"/>
    </source>
</evidence>
<reference evidence="20" key="2">
    <citation type="submission" date="2017-10" db="EMBL/GenBank/DDBJ databases">
        <title>Ladona fulva Genome sequencing and assembly.</title>
        <authorList>
            <person name="Murali S."/>
            <person name="Richards S."/>
            <person name="Bandaranaike D."/>
            <person name="Bellair M."/>
            <person name="Blankenburg K."/>
            <person name="Chao H."/>
            <person name="Dinh H."/>
            <person name="Doddapaneni H."/>
            <person name="Dugan-Rocha S."/>
            <person name="Elkadiri S."/>
            <person name="Gnanaolivu R."/>
            <person name="Hernandez B."/>
            <person name="Skinner E."/>
            <person name="Javaid M."/>
            <person name="Lee S."/>
            <person name="Li M."/>
            <person name="Ming W."/>
            <person name="Munidasa M."/>
            <person name="Muniz J."/>
            <person name="Nguyen L."/>
            <person name="Hughes D."/>
            <person name="Osuji N."/>
            <person name="Pu L.-L."/>
            <person name="Puazo M."/>
            <person name="Qu C."/>
            <person name="Quiroz J."/>
            <person name="Raj R."/>
            <person name="Weissenberger G."/>
            <person name="Xin Y."/>
            <person name="Zou X."/>
            <person name="Han Y."/>
            <person name="Worley K."/>
            <person name="Muzny D."/>
            <person name="Gibbs R."/>
        </authorList>
    </citation>
    <scope>NUCLEOTIDE SEQUENCE</scope>
    <source>
        <strain evidence="20">Sampled in the wild</strain>
    </source>
</reference>
<keyword evidence="7" id="KW-0227">DNA damage</keyword>
<dbReference type="Proteomes" id="UP000792457">
    <property type="component" value="Unassembled WGS sequence"/>
</dbReference>
<feature type="domain" description="ATP-dependent helicase C-terminal" evidence="19">
    <location>
        <begin position="2"/>
        <end position="163"/>
    </location>
</feature>
<dbReference type="Pfam" id="PF13307">
    <property type="entry name" value="Helicase_C_2"/>
    <property type="match status" value="1"/>
</dbReference>
<evidence type="ECO:0000256" key="11">
    <source>
        <dbReference type="ARBA" id="ARBA00023004"/>
    </source>
</evidence>
<dbReference type="GO" id="GO:0006289">
    <property type="term" value="P:nucleotide-excision repair"/>
    <property type="evidence" value="ECO:0007669"/>
    <property type="project" value="TreeGrafter"/>
</dbReference>
<evidence type="ECO:0000256" key="13">
    <source>
        <dbReference type="ARBA" id="ARBA00023204"/>
    </source>
</evidence>
<dbReference type="Gene3D" id="3.40.50.300">
    <property type="entry name" value="P-loop containing nucleotide triphosphate hydrolases"/>
    <property type="match status" value="1"/>
</dbReference>
<gene>
    <name evidence="20" type="ORF">J437_LFUL006652</name>
</gene>
<evidence type="ECO:0000256" key="7">
    <source>
        <dbReference type="ARBA" id="ARBA00022763"/>
    </source>
</evidence>
<evidence type="ECO:0000313" key="21">
    <source>
        <dbReference type="Proteomes" id="UP000792457"/>
    </source>
</evidence>
<keyword evidence="4" id="KW-0004">4Fe-4S</keyword>
<keyword evidence="13" id="KW-0234">DNA repair</keyword>
<keyword evidence="9" id="KW-0347">Helicase</keyword>
<comment type="similarity">
    <text evidence="3">Belongs to the DEAD box helicase family. DEAH subfamily.</text>
</comment>
<keyword evidence="8" id="KW-0378">Hydrolase</keyword>
<dbReference type="InterPro" id="IPR027417">
    <property type="entry name" value="P-loop_NTPase"/>
</dbReference>
<dbReference type="AlphaFoldDB" id="A0A8K0NWW7"/>
<evidence type="ECO:0000256" key="2">
    <source>
        <dbReference type="ARBA" id="ARBA00004123"/>
    </source>
</evidence>
<comment type="subcellular location">
    <subcellularLocation>
        <location evidence="2">Nucleus</location>
    </subcellularLocation>
</comment>
<dbReference type="GO" id="GO:0003676">
    <property type="term" value="F:nucleic acid binding"/>
    <property type="evidence" value="ECO:0007669"/>
    <property type="project" value="InterPro"/>
</dbReference>
<dbReference type="GO" id="GO:0051539">
    <property type="term" value="F:4 iron, 4 sulfur cluster binding"/>
    <property type="evidence" value="ECO:0007669"/>
    <property type="project" value="UniProtKB-KW"/>
</dbReference>
<evidence type="ECO:0000256" key="12">
    <source>
        <dbReference type="ARBA" id="ARBA00023014"/>
    </source>
</evidence>
<dbReference type="EMBL" id="KZ308219">
    <property type="protein sequence ID" value="KAG8224961.1"/>
    <property type="molecule type" value="Genomic_DNA"/>
</dbReference>
<sequence length="206" mass="23923">MYEVKSNAYVLMSLWQATRLYERLSSHKIVLYEQRGRGGDEFEHTLRNFYEAVETTSEADGSSPTGPLLLAVCRGKVSEGLDFADNNARAVISVGIPYPNFKDTQVELKRRFNDTHCINRGLLNGSEWYEIQAYRALNQALGRCIRHRNDWGAIILIDDRFSKNKRFVQGLSKWIKNMLNHYPTWKNMYDGLNQFMQKQKKSVGEF</sequence>
<evidence type="ECO:0000256" key="4">
    <source>
        <dbReference type="ARBA" id="ARBA00022485"/>
    </source>
</evidence>
<comment type="cofactor">
    <cofactor evidence="1">
        <name>[4Fe-4S] cluster</name>
        <dbReference type="ChEBI" id="CHEBI:49883"/>
    </cofactor>
</comment>
<evidence type="ECO:0000256" key="16">
    <source>
        <dbReference type="ARBA" id="ARBA00044969"/>
    </source>
</evidence>
<dbReference type="GO" id="GO:0005634">
    <property type="term" value="C:nucleus"/>
    <property type="evidence" value="ECO:0007669"/>
    <property type="project" value="UniProtKB-SubCell"/>
</dbReference>
<reference evidence="20" key="1">
    <citation type="submission" date="2013-04" db="EMBL/GenBank/DDBJ databases">
        <authorList>
            <person name="Qu J."/>
            <person name="Murali S.C."/>
            <person name="Bandaranaike D."/>
            <person name="Bellair M."/>
            <person name="Blankenburg K."/>
            <person name="Chao H."/>
            <person name="Dinh H."/>
            <person name="Doddapaneni H."/>
            <person name="Downs B."/>
            <person name="Dugan-Rocha S."/>
            <person name="Elkadiri S."/>
            <person name="Gnanaolivu R.D."/>
            <person name="Hernandez B."/>
            <person name="Javaid M."/>
            <person name="Jayaseelan J.C."/>
            <person name="Lee S."/>
            <person name="Li M."/>
            <person name="Ming W."/>
            <person name="Munidasa M."/>
            <person name="Muniz J."/>
            <person name="Nguyen L."/>
            <person name="Ongeri F."/>
            <person name="Osuji N."/>
            <person name="Pu L.-L."/>
            <person name="Puazo M."/>
            <person name="Qu C."/>
            <person name="Quiroz J."/>
            <person name="Raj R."/>
            <person name="Weissenberger G."/>
            <person name="Xin Y."/>
            <person name="Zou X."/>
            <person name="Han Y."/>
            <person name="Richards S."/>
            <person name="Worley K."/>
            <person name="Muzny D."/>
            <person name="Gibbs R."/>
        </authorList>
    </citation>
    <scope>NUCLEOTIDE SEQUENCE</scope>
    <source>
        <strain evidence="20">Sampled in the wild</strain>
    </source>
</reference>
<evidence type="ECO:0000256" key="3">
    <source>
        <dbReference type="ARBA" id="ARBA00008792"/>
    </source>
</evidence>
<keyword evidence="12" id="KW-0411">Iron-sulfur</keyword>
<evidence type="ECO:0000256" key="14">
    <source>
        <dbReference type="ARBA" id="ARBA00023235"/>
    </source>
</evidence>
<dbReference type="GO" id="GO:0016818">
    <property type="term" value="F:hydrolase activity, acting on acid anhydrides, in phosphorus-containing anhydrides"/>
    <property type="evidence" value="ECO:0007669"/>
    <property type="project" value="InterPro"/>
</dbReference>
<dbReference type="SMART" id="SM00491">
    <property type="entry name" value="HELICc2"/>
    <property type="match status" value="1"/>
</dbReference>
<dbReference type="InterPro" id="IPR045028">
    <property type="entry name" value="DinG/Rad3-like"/>
</dbReference>
<evidence type="ECO:0000256" key="10">
    <source>
        <dbReference type="ARBA" id="ARBA00022840"/>
    </source>
</evidence>
<keyword evidence="10" id="KW-0067">ATP-binding</keyword>
<evidence type="ECO:0000256" key="6">
    <source>
        <dbReference type="ARBA" id="ARBA00022741"/>
    </source>
</evidence>
<dbReference type="EC" id="5.6.2.3" evidence="16"/>
<accession>A0A8K0NWW7</accession>
<dbReference type="OrthoDB" id="19182at2759"/>
<comment type="caution">
    <text evidence="20">The sequence shown here is derived from an EMBL/GenBank/DDBJ whole genome shotgun (WGS) entry which is preliminary data.</text>
</comment>
<keyword evidence="5" id="KW-0479">Metal-binding</keyword>
<dbReference type="GO" id="GO:0043139">
    <property type="term" value="F:5'-3' DNA helicase activity"/>
    <property type="evidence" value="ECO:0007669"/>
    <property type="project" value="UniProtKB-EC"/>
</dbReference>
<evidence type="ECO:0000256" key="15">
    <source>
        <dbReference type="ARBA" id="ARBA00023242"/>
    </source>
</evidence>
<evidence type="ECO:0000256" key="8">
    <source>
        <dbReference type="ARBA" id="ARBA00022801"/>
    </source>
</evidence>
<dbReference type="PANTHER" id="PTHR11472">
    <property type="entry name" value="DNA REPAIR DEAD HELICASE RAD3/XP-D SUBFAMILY MEMBER"/>
    <property type="match status" value="1"/>
</dbReference>
<evidence type="ECO:0000256" key="5">
    <source>
        <dbReference type="ARBA" id="ARBA00022723"/>
    </source>
</evidence>
<evidence type="ECO:0000313" key="20">
    <source>
        <dbReference type="EMBL" id="KAG8224961.1"/>
    </source>
</evidence>
<dbReference type="PANTHER" id="PTHR11472:SF47">
    <property type="entry name" value="FANCONI ANEMIA GROUP J PROTEIN"/>
    <property type="match status" value="1"/>
</dbReference>
<dbReference type="GO" id="GO:1990918">
    <property type="term" value="P:double-strand break repair involved in meiotic recombination"/>
    <property type="evidence" value="ECO:0007669"/>
    <property type="project" value="TreeGrafter"/>
</dbReference>
<keyword evidence="21" id="KW-1185">Reference proteome</keyword>
<keyword evidence="14" id="KW-0413">Isomerase</keyword>
<organism evidence="20 21">
    <name type="scientific">Ladona fulva</name>
    <name type="common">Scarce chaser dragonfly</name>
    <name type="synonym">Libellula fulva</name>
    <dbReference type="NCBI Taxonomy" id="123851"/>
    <lineage>
        <taxon>Eukaryota</taxon>
        <taxon>Metazoa</taxon>
        <taxon>Ecdysozoa</taxon>
        <taxon>Arthropoda</taxon>
        <taxon>Hexapoda</taxon>
        <taxon>Insecta</taxon>
        <taxon>Pterygota</taxon>
        <taxon>Palaeoptera</taxon>
        <taxon>Odonata</taxon>
        <taxon>Epiprocta</taxon>
        <taxon>Anisoptera</taxon>
        <taxon>Libelluloidea</taxon>
        <taxon>Libellulidae</taxon>
        <taxon>Ladona</taxon>
    </lineage>
</organism>
<keyword evidence="11" id="KW-0408">Iron</keyword>
<protein>
    <recommendedName>
        <fullName evidence="16">DNA 5'-3' helicase</fullName>
        <ecNumber evidence="16">5.6.2.3</ecNumber>
    </recommendedName>
    <alternativeName>
        <fullName evidence="18">DNA 5'-3' helicase FANCJ</fullName>
    </alternativeName>
</protein>
<evidence type="ECO:0000256" key="1">
    <source>
        <dbReference type="ARBA" id="ARBA00001966"/>
    </source>
</evidence>
<dbReference type="FunFam" id="3.40.50.300:FF:000731">
    <property type="entry name" value="Fanconi anemia group J protein homolog"/>
    <property type="match status" value="1"/>
</dbReference>
<comment type="catalytic activity">
    <reaction evidence="17">
        <text>ATP + H2O = ADP + phosphate + H(+)</text>
        <dbReference type="Rhea" id="RHEA:13065"/>
        <dbReference type="ChEBI" id="CHEBI:15377"/>
        <dbReference type="ChEBI" id="CHEBI:15378"/>
        <dbReference type="ChEBI" id="CHEBI:30616"/>
        <dbReference type="ChEBI" id="CHEBI:43474"/>
        <dbReference type="ChEBI" id="CHEBI:456216"/>
        <dbReference type="EC" id="5.6.2.3"/>
    </reaction>
</comment>
<evidence type="ECO:0000256" key="17">
    <source>
        <dbReference type="ARBA" id="ARBA00048954"/>
    </source>
</evidence>
<keyword evidence="15" id="KW-0539">Nucleus</keyword>
<keyword evidence="6" id="KW-0547">Nucleotide-binding</keyword>
<name>A0A8K0NWW7_LADFU</name>
<dbReference type="CDD" id="cd18788">
    <property type="entry name" value="SF2_C_XPD"/>
    <property type="match status" value="1"/>
</dbReference>
<evidence type="ECO:0000259" key="19">
    <source>
        <dbReference type="SMART" id="SM00491"/>
    </source>
</evidence>
<evidence type="ECO:0000256" key="18">
    <source>
        <dbReference type="ARBA" id="ARBA00082714"/>
    </source>
</evidence>
<dbReference type="GO" id="GO:0005524">
    <property type="term" value="F:ATP binding"/>
    <property type="evidence" value="ECO:0007669"/>
    <property type="project" value="UniProtKB-KW"/>
</dbReference>
<dbReference type="InterPro" id="IPR006555">
    <property type="entry name" value="ATP-dep_Helicase_C"/>
</dbReference>
<proteinExistence type="inferred from homology"/>